<dbReference type="InterPro" id="IPR050245">
    <property type="entry name" value="PrsA_foldase"/>
</dbReference>
<dbReference type="PANTHER" id="PTHR47245">
    <property type="entry name" value="PEPTIDYLPROLYL ISOMERASE"/>
    <property type="match status" value="1"/>
</dbReference>
<keyword evidence="2" id="KW-0732">Signal</keyword>
<dbReference type="PROSITE" id="PS01096">
    <property type="entry name" value="PPIC_PPIASE_1"/>
    <property type="match status" value="1"/>
</dbReference>
<name>A0A9D7XFR2_9BACT</name>
<feature type="signal peptide" evidence="2">
    <location>
        <begin position="1"/>
        <end position="20"/>
    </location>
</feature>
<dbReference type="Pfam" id="PF00639">
    <property type="entry name" value="Rotamase"/>
    <property type="match status" value="1"/>
</dbReference>
<organism evidence="4 5">
    <name type="scientific">Candidatus Defluviibacterium haderslevense</name>
    <dbReference type="NCBI Taxonomy" id="2981993"/>
    <lineage>
        <taxon>Bacteria</taxon>
        <taxon>Pseudomonadati</taxon>
        <taxon>Bacteroidota</taxon>
        <taxon>Saprospiria</taxon>
        <taxon>Saprospirales</taxon>
        <taxon>Saprospiraceae</taxon>
        <taxon>Candidatus Defluviibacterium</taxon>
    </lineage>
</organism>
<dbReference type="InterPro" id="IPR000297">
    <property type="entry name" value="PPIase_PpiC"/>
</dbReference>
<dbReference type="Proteomes" id="UP000808349">
    <property type="component" value="Unassembled WGS sequence"/>
</dbReference>
<feature type="chain" id="PRO_5038585140" evidence="2">
    <location>
        <begin position="21"/>
        <end position="655"/>
    </location>
</feature>
<dbReference type="EMBL" id="JADKFW010000004">
    <property type="protein sequence ID" value="MBK9716157.1"/>
    <property type="molecule type" value="Genomic_DNA"/>
</dbReference>
<evidence type="ECO:0000256" key="2">
    <source>
        <dbReference type="SAM" id="SignalP"/>
    </source>
</evidence>
<accession>A0A9D7XFR2</accession>
<keyword evidence="1 4" id="KW-0413">Isomerase</keyword>
<comment type="caution">
    <text evidence="4">The sequence shown here is derived from an EMBL/GenBank/DDBJ whole genome shotgun (WGS) entry which is preliminary data.</text>
</comment>
<dbReference type="GO" id="GO:0003755">
    <property type="term" value="F:peptidyl-prolyl cis-trans isomerase activity"/>
    <property type="evidence" value="ECO:0007669"/>
    <property type="project" value="UniProtKB-KW"/>
</dbReference>
<reference evidence="4 5" key="1">
    <citation type="submission" date="2020-10" db="EMBL/GenBank/DDBJ databases">
        <title>Connecting structure to function with the recovery of over 1000 high-quality activated sludge metagenome-assembled genomes encoding full-length rRNA genes using long-read sequencing.</title>
        <authorList>
            <person name="Singleton C.M."/>
            <person name="Petriglieri F."/>
            <person name="Kristensen J.M."/>
            <person name="Kirkegaard R.H."/>
            <person name="Michaelsen T.Y."/>
            <person name="Andersen M.H."/>
            <person name="Karst S.M."/>
            <person name="Dueholm M.S."/>
            <person name="Nielsen P.H."/>
            <person name="Albertsen M."/>
        </authorList>
    </citation>
    <scope>NUCLEOTIDE SEQUENCE [LARGE SCALE GENOMIC DNA]</scope>
    <source>
        <strain evidence="4">Ribe_18-Q3-R11-54_BAT3C.373</strain>
    </source>
</reference>
<protein>
    <submittedName>
        <fullName evidence="4">Peptidylprolyl isomerase</fullName>
    </submittedName>
</protein>
<dbReference type="InterPro" id="IPR046357">
    <property type="entry name" value="PPIase_dom_sf"/>
</dbReference>
<dbReference type="PROSITE" id="PS50198">
    <property type="entry name" value="PPIC_PPIASE_2"/>
    <property type="match status" value="2"/>
</dbReference>
<proteinExistence type="predicted"/>
<evidence type="ECO:0000313" key="5">
    <source>
        <dbReference type="Proteomes" id="UP000808349"/>
    </source>
</evidence>
<dbReference type="AlphaFoldDB" id="A0A9D7XFR2"/>
<feature type="domain" description="PpiC" evidence="3">
    <location>
        <begin position="121"/>
        <end position="225"/>
    </location>
</feature>
<evidence type="ECO:0000259" key="3">
    <source>
        <dbReference type="PROSITE" id="PS50198"/>
    </source>
</evidence>
<gene>
    <name evidence="4" type="ORF">IPO85_01275</name>
</gene>
<dbReference type="PANTHER" id="PTHR47245:SF2">
    <property type="entry name" value="PEPTIDYL-PROLYL CIS-TRANS ISOMERASE HP_0175-RELATED"/>
    <property type="match status" value="1"/>
</dbReference>
<evidence type="ECO:0000256" key="1">
    <source>
        <dbReference type="PROSITE-ProRule" id="PRU00278"/>
    </source>
</evidence>
<dbReference type="Gene3D" id="3.10.50.40">
    <property type="match status" value="2"/>
</dbReference>
<feature type="domain" description="PpiC" evidence="3">
    <location>
        <begin position="230"/>
        <end position="331"/>
    </location>
</feature>
<dbReference type="Pfam" id="PF13616">
    <property type="entry name" value="Rotamase_3"/>
    <property type="match status" value="1"/>
</dbReference>
<dbReference type="SUPFAM" id="SSF54534">
    <property type="entry name" value="FKBP-like"/>
    <property type="match status" value="2"/>
</dbReference>
<keyword evidence="1" id="KW-0697">Rotamase</keyword>
<sequence>MKFSKKLFVIFLSISSNLFAQKSDPVLFSVAGNPVKVSEFDYIYNKNNGKDANYSRQSLEDYLNLYTRFKLKVQAARDMKLDTIPSLIKELEGYRQQLTTNYLNDKEVTDKLANEVYERQKKDLEVFHILFSLSQNALPADTLKTFNLAMEAYKALLDGSSFEATARKYSNDLSSAPKGGRLGWFTAMMPDGFYALENAIYSLEKGKFSRPIRTRLGYHIVKVNNSRPARRRMEAAHILIKKAQKGSPDVFAQMKADSIYKLIKKGSSFEELARTTSDDKTTMLIGGNVGFFGINQYESSFEDAAFNLAKDADIAPPVETNIGWHIIKRLRHEDELPYDRAKRKIQADITRDSRFAQAQGSLIEKIKIESNFKENSQALDHFANQMDTNFFTYKWKAPENLVKENIATLGVNTLTSEDFSDYVKSNTRQRLQNSESKNIRITIQTMFDDFIAQKCLQYEEGRLEEKYPDFKALMREYREGILLFEATKNVVWDRASEDTTGLKAFYEKNKNNYKWDERAVIYTVSIDTSNVKLATKIYNYIQKKDLDKAIAKFDKKKDFISYQKTVNEKKNTDSYAGLKFEKGFVSPLVKEENSNIFTFKKVDQILGVGNKSLDDARGYIIADYQDYLESLWIDELKQKYPVQINTEELNKMVRK</sequence>
<dbReference type="InterPro" id="IPR023058">
    <property type="entry name" value="PPIase_PpiC_CS"/>
</dbReference>
<evidence type="ECO:0000313" key="4">
    <source>
        <dbReference type="EMBL" id="MBK9716157.1"/>
    </source>
</evidence>